<evidence type="ECO:0000313" key="1">
    <source>
        <dbReference type="EMBL" id="CAD7246278.1"/>
    </source>
</evidence>
<name>A0A7R8X9G8_9CRUS</name>
<accession>A0A7R8X9G8</accession>
<organism evidence="1">
    <name type="scientific">Darwinula stevensoni</name>
    <dbReference type="NCBI Taxonomy" id="69355"/>
    <lineage>
        <taxon>Eukaryota</taxon>
        <taxon>Metazoa</taxon>
        <taxon>Ecdysozoa</taxon>
        <taxon>Arthropoda</taxon>
        <taxon>Crustacea</taxon>
        <taxon>Oligostraca</taxon>
        <taxon>Ostracoda</taxon>
        <taxon>Podocopa</taxon>
        <taxon>Podocopida</taxon>
        <taxon>Darwinulocopina</taxon>
        <taxon>Darwinuloidea</taxon>
        <taxon>Darwinulidae</taxon>
        <taxon>Darwinula</taxon>
    </lineage>
</organism>
<dbReference type="AlphaFoldDB" id="A0A7R8X9G8"/>
<proteinExistence type="predicted"/>
<dbReference type="EMBL" id="CAJPEV010001088">
    <property type="protein sequence ID" value="CAG0890634.1"/>
    <property type="molecule type" value="Genomic_DNA"/>
</dbReference>
<dbReference type="EMBL" id="LR900605">
    <property type="protein sequence ID" value="CAD7246278.1"/>
    <property type="molecule type" value="Genomic_DNA"/>
</dbReference>
<dbReference type="Proteomes" id="UP000677054">
    <property type="component" value="Unassembled WGS sequence"/>
</dbReference>
<protein>
    <submittedName>
        <fullName evidence="1">Uncharacterized protein</fullName>
    </submittedName>
</protein>
<sequence length="72" mass="7549">MDAKQPDGPCCCVAGSACDPEDCFGLCQEAFPGSTIVGVCLEEPFTCWCYFAGSCAKSTTSEGNFAKILKAH</sequence>
<gene>
    <name evidence="1" type="ORF">DSTB1V02_LOCUS6132</name>
</gene>
<reference evidence="1" key="1">
    <citation type="submission" date="2020-11" db="EMBL/GenBank/DDBJ databases">
        <authorList>
            <person name="Tran Van P."/>
        </authorList>
    </citation>
    <scope>NUCLEOTIDE SEQUENCE</scope>
</reference>
<evidence type="ECO:0000313" key="2">
    <source>
        <dbReference type="Proteomes" id="UP000677054"/>
    </source>
</evidence>
<dbReference type="PROSITE" id="PS51257">
    <property type="entry name" value="PROKAR_LIPOPROTEIN"/>
    <property type="match status" value="1"/>
</dbReference>
<keyword evidence="2" id="KW-1185">Reference proteome</keyword>